<feature type="chain" id="PRO_5043899661" description="HR-like lesion-inducer" evidence="2">
    <location>
        <begin position="23"/>
        <end position="191"/>
    </location>
</feature>
<evidence type="ECO:0000256" key="1">
    <source>
        <dbReference type="SAM" id="Phobius"/>
    </source>
</evidence>
<reference evidence="3 4" key="1">
    <citation type="submission" date="2021-07" db="EMBL/GenBank/DDBJ databases">
        <title>The Aristolochia fimbriata genome: insights into angiosperm evolution, floral development and chemical biosynthesis.</title>
        <authorList>
            <person name="Jiao Y."/>
        </authorList>
    </citation>
    <scope>NUCLEOTIDE SEQUENCE [LARGE SCALE GENOMIC DNA]</scope>
    <source>
        <strain evidence="3">IBCAS-2021</strain>
        <tissue evidence="3">Leaf</tissue>
    </source>
</reference>
<accession>A0AAV7DXV7</accession>
<name>A0AAV7DXV7_ARIFI</name>
<keyword evidence="2" id="KW-0732">Signal</keyword>
<feature type="transmembrane region" description="Helical" evidence="1">
    <location>
        <begin position="122"/>
        <end position="142"/>
    </location>
</feature>
<evidence type="ECO:0000256" key="2">
    <source>
        <dbReference type="SAM" id="SignalP"/>
    </source>
</evidence>
<protein>
    <recommendedName>
        <fullName evidence="5">HR-like lesion-inducer</fullName>
    </recommendedName>
</protein>
<evidence type="ECO:0000313" key="3">
    <source>
        <dbReference type="EMBL" id="KAG9441480.1"/>
    </source>
</evidence>
<dbReference type="Proteomes" id="UP000825729">
    <property type="component" value="Unassembled WGS sequence"/>
</dbReference>
<comment type="caution">
    <text evidence="3">The sequence shown here is derived from an EMBL/GenBank/DDBJ whole genome shotgun (WGS) entry which is preliminary data.</text>
</comment>
<dbReference type="PANTHER" id="PTHR31474">
    <property type="entry name" value="HR-LIKE LESION-INDUCER"/>
    <property type="match status" value="1"/>
</dbReference>
<dbReference type="Pfam" id="PF05514">
    <property type="entry name" value="HR_lesion"/>
    <property type="match status" value="1"/>
</dbReference>
<dbReference type="PANTHER" id="PTHR31474:SF1">
    <property type="entry name" value="EXPRESSED PROTEIN"/>
    <property type="match status" value="1"/>
</dbReference>
<keyword evidence="1" id="KW-0472">Membrane</keyword>
<evidence type="ECO:0008006" key="5">
    <source>
        <dbReference type="Google" id="ProtNLM"/>
    </source>
</evidence>
<keyword evidence="1" id="KW-0812">Transmembrane</keyword>
<organism evidence="3 4">
    <name type="scientific">Aristolochia fimbriata</name>
    <name type="common">White veined hardy Dutchman's pipe vine</name>
    <dbReference type="NCBI Taxonomy" id="158543"/>
    <lineage>
        <taxon>Eukaryota</taxon>
        <taxon>Viridiplantae</taxon>
        <taxon>Streptophyta</taxon>
        <taxon>Embryophyta</taxon>
        <taxon>Tracheophyta</taxon>
        <taxon>Spermatophyta</taxon>
        <taxon>Magnoliopsida</taxon>
        <taxon>Magnoliidae</taxon>
        <taxon>Piperales</taxon>
        <taxon>Aristolochiaceae</taxon>
        <taxon>Aristolochia</taxon>
    </lineage>
</organism>
<sequence length="191" mass="21130">MGFMSFLGRALFASIFIISAYQEFNGFGVDGGYAAKVFGPKFNIFTKHVSSTLGVQVPKVEIKHLIAAGIAMKGIGGILFVIGSSVGASLLLLHLAIVTPILYDFYNYDAEKPLYNQLFNKFTQNLAIVGALIFFVAMKNAIPKRQPKKKIWIISCALWDYSRNPIYDIFSVKMKHNSVPKVIHSVNCSIS</sequence>
<dbReference type="EMBL" id="JAINDJ010000007">
    <property type="protein sequence ID" value="KAG9441480.1"/>
    <property type="molecule type" value="Genomic_DNA"/>
</dbReference>
<feature type="signal peptide" evidence="2">
    <location>
        <begin position="1"/>
        <end position="22"/>
    </location>
</feature>
<keyword evidence="1" id="KW-1133">Transmembrane helix</keyword>
<dbReference type="InterPro" id="IPR008637">
    <property type="entry name" value="HR_lesion"/>
</dbReference>
<gene>
    <name evidence="3" type="ORF">H6P81_017334</name>
</gene>
<dbReference type="AlphaFoldDB" id="A0AAV7DXV7"/>
<feature type="transmembrane region" description="Helical" evidence="1">
    <location>
        <begin position="78"/>
        <end position="102"/>
    </location>
</feature>
<evidence type="ECO:0000313" key="4">
    <source>
        <dbReference type="Proteomes" id="UP000825729"/>
    </source>
</evidence>
<proteinExistence type="predicted"/>
<keyword evidence="4" id="KW-1185">Reference proteome</keyword>